<reference evidence="1 2" key="1">
    <citation type="submission" date="2024-03" db="EMBL/GenBank/DDBJ databases">
        <title>A high-quality draft genome sequence of Diaporthe vaccinii, a causative agent of upright dieback and viscid rot disease in cranberry plants.</title>
        <authorList>
            <person name="Sarrasin M."/>
            <person name="Lang B.F."/>
            <person name="Burger G."/>
        </authorList>
    </citation>
    <scope>NUCLEOTIDE SEQUENCE [LARGE SCALE GENOMIC DNA]</scope>
    <source>
        <strain evidence="1 2">IS7</strain>
    </source>
</reference>
<comment type="caution">
    <text evidence="1">The sequence shown here is derived from an EMBL/GenBank/DDBJ whole genome shotgun (WGS) entry which is preliminary data.</text>
</comment>
<evidence type="ECO:0000313" key="2">
    <source>
        <dbReference type="Proteomes" id="UP001600888"/>
    </source>
</evidence>
<accession>A0ABR4DUW4</accession>
<protein>
    <submittedName>
        <fullName evidence="1">Uncharacterized protein</fullName>
    </submittedName>
</protein>
<evidence type="ECO:0000313" key="1">
    <source>
        <dbReference type="EMBL" id="KAL2273934.1"/>
    </source>
</evidence>
<proteinExistence type="predicted"/>
<dbReference type="EMBL" id="JBAWTH010000170">
    <property type="protein sequence ID" value="KAL2273934.1"/>
    <property type="molecule type" value="Genomic_DNA"/>
</dbReference>
<organism evidence="1 2">
    <name type="scientific">Diaporthe vaccinii</name>
    <dbReference type="NCBI Taxonomy" id="105482"/>
    <lineage>
        <taxon>Eukaryota</taxon>
        <taxon>Fungi</taxon>
        <taxon>Dikarya</taxon>
        <taxon>Ascomycota</taxon>
        <taxon>Pezizomycotina</taxon>
        <taxon>Sordariomycetes</taxon>
        <taxon>Sordariomycetidae</taxon>
        <taxon>Diaporthales</taxon>
        <taxon>Diaporthaceae</taxon>
        <taxon>Diaporthe</taxon>
        <taxon>Diaporthe eres species complex</taxon>
    </lineage>
</organism>
<sequence>MAPMILRSFGDREIGEFIRSTLCSRLCLSVVTGVRELDQPWCSCPVAAVFQAKSSSGERKQVKMGEVGGACV</sequence>
<name>A0ABR4DUW4_9PEZI</name>
<dbReference type="Proteomes" id="UP001600888">
    <property type="component" value="Unassembled WGS sequence"/>
</dbReference>
<gene>
    <name evidence="1" type="ORF">FJTKL_04012</name>
</gene>
<keyword evidence="2" id="KW-1185">Reference proteome</keyword>